<proteinExistence type="predicted"/>
<name>A0A7R9C0Y1_9CRUS</name>
<sequence length="286" mass="32360">MKYSDRTVSSNNRNEFGVPLQRFAEVNGPYSHQGTGNGIDCSLKKDSPNFPGFDAGVGFPAFNQQQLPLHCDSLANCDSGAIDNRFGGMREAVQRGGVSMGQMDGRQPQTINNFNGQTNAEETSLKLKFEGIQPACLNNVRPLVAHNEANKGDTERLMQSAESPHQSNCAAMPQQQVMQLQYNCSDDHARPCAVCQFVSVQRMESQFSCIGGLRDRSVRPVRSVVEIDHRPRDWLKIAKEFKERDVRRVRLSFGKQYYGPPNTRIDYNDFPYLKWPRPHQWTFPDK</sequence>
<evidence type="ECO:0000313" key="1">
    <source>
        <dbReference type="EMBL" id="CAD7283961.1"/>
    </source>
</evidence>
<reference evidence="1" key="1">
    <citation type="submission" date="2020-11" db="EMBL/GenBank/DDBJ databases">
        <authorList>
            <person name="Tran Van P."/>
        </authorList>
    </citation>
    <scope>NUCLEOTIDE SEQUENCE</scope>
</reference>
<dbReference type="AlphaFoldDB" id="A0A7R9C0Y1"/>
<dbReference type="Proteomes" id="UP000678499">
    <property type="component" value="Unassembled WGS sequence"/>
</dbReference>
<dbReference type="EMBL" id="CAJPEX010006557">
    <property type="protein sequence ID" value="CAG0924113.1"/>
    <property type="molecule type" value="Genomic_DNA"/>
</dbReference>
<protein>
    <submittedName>
        <fullName evidence="1">Uncharacterized protein</fullName>
    </submittedName>
</protein>
<dbReference type="EMBL" id="OA888594">
    <property type="protein sequence ID" value="CAD7283961.1"/>
    <property type="molecule type" value="Genomic_DNA"/>
</dbReference>
<accession>A0A7R9C0Y1</accession>
<organism evidence="1">
    <name type="scientific">Notodromas monacha</name>
    <dbReference type="NCBI Taxonomy" id="399045"/>
    <lineage>
        <taxon>Eukaryota</taxon>
        <taxon>Metazoa</taxon>
        <taxon>Ecdysozoa</taxon>
        <taxon>Arthropoda</taxon>
        <taxon>Crustacea</taxon>
        <taxon>Oligostraca</taxon>
        <taxon>Ostracoda</taxon>
        <taxon>Podocopa</taxon>
        <taxon>Podocopida</taxon>
        <taxon>Cypridocopina</taxon>
        <taxon>Cypridoidea</taxon>
        <taxon>Cyprididae</taxon>
        <taxon>Notodromas</taxon>
    </lineage>
</organism>
<gene>
    <name evidence="1" type="ORF">NMOB1V02_LOCUS11569</name>
</gene>
<evidence type="ECO:0000313" key="2">
    <source>
        <dbReference type="Proteomes" id="UP000678499"/>
    </source>
</evidence>
<keyword evidence="2" id="KW-1185">Reference proteome</keyword>